<dbReference type="RefSeq" id="WP_198061200.1">
    <property type="nucleotide sequence ID" value="NZ_CP065856.1"/>
</dbReference>
<protein>
    <recommendedName>
        <fullName evidence="10">DNA double-strand break repair Rad50 ATPase</fullName>
    </recommendedName>
</protein>
<keyword evidence="6 10" id="KW-0067">ATP-binding</keyword>
<dbReference type="HAMAP" id="MF_00449">
    <property type="entry name" value="RAD50"/>
    <property type="match status" value="1"/>
</dbReference>
<keyword evidence="4 10" id="KW-0378">Hydrolase</keyword>
<feature type="region of interest" description="Disordered" evidence="12">
    <location>
        <begin position="268"/>
        <end position="315"/>
    </location>
</feature>
<feature type="binding site" evidence="10 11">
    <location>
        <position position="462"/>
    </location>
    <ligand>
        <name>Zn(2+)</name>
        <dbReference type="ChEBI" id="CHEBI:29105"/>
    </ligand>
</feature>
<comment type="domain">
    <text evidence="10">The two conserved Cys that bind zinc constitute the zinc-hook, which separates the large intramolecular coiled coil regions. The 2 Cys residues coordinate one molecule of zinc with the help of the 2 Cys residues of the zinc-hook of another Rad50 molecule, thereby forming a V-shaped homodimer.</text>
</comment>
<evidence type="ECO:0000256" key="5">
    <source>
        <dbReference type="ARBA" id="ARBA00022833"/>
    </source>
</evidence>
<evidence type="ECO:0000256" key="4">
    <source>
        <dbReference type="ARBA" id="ARBA00022801"/>
    </source>
</evidence>
<keyword evidence="7" id="KW-0175">Coiled coil</keyword>
<dbReference type="PANTHER" id="PTHR32114">
    <property type="entry name" value="ABC TRANSPORTER ABCH.3"/>
    <property type="match status" value="1"/>
</dbReference>
<dbReference type="GO" id="GO:0016887">
    <property type="term" value="F:ATP hydrolysis activity"/>
    <property type="evidence" value="ECO:0007669"/>
    <property type="project" value="UniProtKB-UniRule"/>
</dbReference>
<comment type="cofactor">
    <cofactor evidence="10">
        <name>Zn(2+)</name>
        <dbReference type="ChEBI" id="CHEBI:29105"/>
    </cofactor>
    <text evidence="10">Binds 1 zinc ion per homodimer.</text>
</comment>
<dbReference type="SUPFAM" id="SSF52540">
    <property type="entry name" value="P-loop containing nucleoside triphosphate hydrolases"/>
    <property type="match status" value="1"/>
</dbReference>
<dbReference type="Gene3D" id="3.40.50.300">
    <property type="entry name" value="P-loop containing nucleotide triphosphate hydrolases"/>
    <property type="match status" value="2"/>
</dbReference>
<feature type="region of interest" description="Disordered" evidence="12">
    <location>
        <begin position="620"/>
        <end position="642"/>
    </location>
</feature>
<dbReference type="InterPro" id="IPR041685">
    <property type="entry name" value="AAA_GajA/Old/RecF-like"/>
</dbReference>
<feature type="compositionally biased region" description="Basic and acidic residues" evidence="12">
    <location>
        <begin position="573"/>
        <end position="584"/>
    </location>
</feature>
<keyword evidence="15" id="KW-1185">Reference proteome</keyword>
<dbReference type="PROSITE" id="PS51131">
    <property type="entry name" value="ZN_HOOK"/>
    <property type="match status" value="1"/>
</dbReference>
<accession>A0A7T3FXB0</accession>
<comment type="similarity">
    <text evidence="9">Belongs to the Sph1/Sph2 family.</text>
</comment>
<dbReference type="GO" id="GO:0005524">
    <property type="term" value="F:ATP binding"/>
    <property type="evidence" value="ECO:0007669"/>
    <property type="project" value="UniProtKB-UniRule"/>
</dbReference>
<dbReference type="Pfam" id="PF13175">
    <property type="entry name" value="AAA_15"/>
    <property type="match status" value="1"/>
</dbReference>
<evidence type="ECO:0000256" key="11">
    <source>
        <dbReference type="PROSITE-ProRule" id="PRU00471"/>
    </source>
</evidence>
<comment type="function">
    <text evidence="10">Part of the Rad50/Mre11 complex, which is involved in the early steps of DNA double-strand break (DSB) repair. Rad50 controls the balance between DNA end bridging and DNA resection via ATP-dependent structural rearrangements of the Rad50/Mre11 complex.</text>
</comment>
<dbReference type="InterPro" id="IPR053480">
    <property type="entry name" value="DSB_repair_ATPase"/>
</dbReference>
<feature type="binding site" evidence="10">
    <location>
        <position position="137"/>
    </location>
    <ligand>
        <name>ATP</name>
        <dbReference type="ChEBI" id="CHEBI:30616"/>
    </ligand>
</feature>
<evidence type="ECO:0000256" key="10">
    <source>
        <dbReference type="HAMAP-Rule" id="MF_00449"/>
    </source>
</evidence>
<dbReference type="InterPro" id="IPR013134">
    <property type="entry name" value="Zn_hook_RAD50"/>
</dbReference>
<evidence type="ECO:0000256" key="7">
    <source>
        <dbReference type="ARBA" id="ARBA00023054"/>
    </source>
</evidence>
<feature type="binding site" evidence="10">
    <location>
        <begin position="32"/>
        <end position="38"/>
    </location>
    <ligand>
        <name>ATP</name>
        <dbReference type="ChEBI" id="CHEBI:30616"/>
    </ligand>
</feature>
<evidence type="ECO:0000259" key="13">
    <source>
        <dbReference type="PROSITE" id="PS51131"/>
    </source>
</evidence>
<feature type="compositionally biased region" description="Basic and acidic residues" evidence="12">
    <location>
        <begin position="345"/>
        <end position="356"/>
    </location>
</feature>
<dbReference type="AlphaFoldDB" id="A0A7T3FXB0"/>
<keyword evidence="3 10" id="KW-0227">DNA damage</keyword>
<feature type="compositionally biased region" description="Basic and acidic residues" evidence="12">
    <location>
        <begin position="468"/>
        <end position="482"/>
    </location>
</feature>
<dbReference type="PANTHER" id="PTHR32114:SF2">
    <property type="entry name" value="ABC TRANSPORTER ABCH.3"/>
    <property type="match status" value="1"/>
</dbReference>
<evidence type="ECO:0000256" key="12">
    <source>
        <dbReference type="SAM" id="MobiDB-lite"/>
    </source>
</evidence>
<keyword evidence="8 10" id="KW-0234">DNA repair</keyword>
<reference evidence="14 15" key="1">
    <citation type="submission" date="2020-12" db="EMBL/GenBank/DDBJ databases">
        <title>Halosimplex halophilum sp. nov. and Halosimplex salinum sp. nov., two new members of the genus Halosimplex.</title>
        <authorList>
            <person name="Cui H.L."/>
        </authorList>
    </citation>
    <scope>NUCLEOTIDE SEQUENCE [LARGE SCALE GENOMIC DNA]</scope>
    <source>
        <strain evidence="14 15">YGH94</strain>
    </source>
</reference>
<feature type="compositionally biased region" description="Basic and acidic residues" evidence="12">
    <location>
        <begin position="268"/>
        <end position="295"/>
    </location>
</feature>
<dbReference type="GO" id="GO:0006302">
    <property type="term" value="P:double-strand break repair"/>
    <property type="evidence" value="ECO:0007669"/>
    <property type="project" value="UniProtKB-UniRule"/>
</dbReference>
<feature type="binding site" evidence="10 11">
    <location>
        <position position="459"/>
    </location>
    <ligand>
        <name>Zn(2+)</name>
        <dbReference type="ChEBI" id="CHEBI:29105"/>
    </ligand>
</feature>
<gene>
    <name evidence="10" type="primary">rad50</name>
    <name evidence="14" type="ORF">I7X12_16875</name>
</gene>
<dbReference type="NCBIfam" id="NF041035">
    <property type="entry name" value="Rad50_Halo"/>
    <property type="match status" value="1"/>
</dbReference>
<evidence type="ECO:0000256" key="8">
    <source>
        <dbReference type="ARBA" id="ARBA00023204"/>
    </source>
</evidence>
<name>A0A7T3FXB0_9EURY</name>
<dbReference type="Pfam" id="PF13304">
    <property type="entry name" value="AAA_21"/>
    <property type="match status" value="1"/>
</dbReference>
<comment type="caution">
    <text evidence="10">Lacks conserved residue(s) required for the propagation of feature annotation.</text>
</comment>
<evidence type="ECO:0000313" key="15">
    <source>
        <dbReference type="Proteomes" id="UP000595001"/>
    </source>
</evidence>
<feature type="domain" description="Zinc-hook" evidence="13">
    <location>
        <begin position="412"/>
        <end position="511"/>
    </location>
</feature>
<keyword evidence="1 10" id="KW-0479">Metal-binding</keyword>
<dbReference type="Proteomes" id="UP000595001">
    <property type="component" value="Chromosome"/>
</dbReference>
<dbReference type="InterPro" id="IPR022982">
    <property type="entry name" value="Rad50_ATPase_archaeal"/>
</dbReference>
<keyword evidence="2 10" id="KW-0547">Nucleotide-binding</keyword>
<dbReference type="SUPFAM" id="SSF75712">
    <property type="entry name" value="Rad50 coiled-coil Zn hook"/>
    <property type="match status" value="1"/>
</dbReference>
<comment type="subunit">
    <text evidence="10">Homodimer. Forms a heterotetramer composed of two Mre11 subunits and two Rad50 subunits.</text>
</comment>
<organism evidence="14 15">
    <name type="scientific">Halosimplex litoreum</name>
    <dbReference type="NCBI Taxonomy" id="1198301"/>
    <lineage>
        <taxon>Archaea</taxon>
        <taxon>Methanobacteriati</taxon>
        <taxon>Methanobacteriota</taxon>
        <taxon>Stenosarchaea group</taxon>
        <taxon>Halobacteria</taxon>
        <taxon>Halobacteriales</taxon>
        <taxon>Haloarculaceae</taxon>
        <taxon>Halosimplex</taxon>
    </lineage>
</organism>
<proteinExistence type="inferred from homology"/>
<feature type="compositionally biased region" description="Basic and acidic residues" evidence="12">
    <location>
        <begin position="873"/>
        <end position="893"/>
    </location>
</feature>
<dbReference type="SUPFAM" id="SSF58104">
    <property type="entry name" value="Methyl-accepting chemotaxis protein (MCP) signaling domain"/>
    <property type="match status" value="1"/>
</dbReference>
<comment type="similarity">
    <text evidence="10">Belongs to the SMC family. RAD50 subfamily.</text>
</comment>
<dbReference type="OrthoDB" id="25344at2157"/>
<evidence type="ECO:0000313" key="14">
    <source>
        <dbReference type="EMBL" id="QPV62395.1"/>
    </source>
</evidence>
<dbReference type="GeneID" id="60590202"/>
<feature type="region of interest" description="Disordered" evidence="12">
    <location>
        <begin position="459"/>
        <end position="482"/>
    </location>
</feature>
<evidence type="ECO:0000256" key="6">
    <source>
        <dbReference type="ARBA" id="ARBA00022840"/>
    </source>
</evidence>
<feature type="binding site" evidence="10">
    <location>
        <position position="12"/>
    </location>
    <ligand>
        <name>ATP</name>
        <dbReference type="ChEBI" id="CHEBI:30616"/>
    </ligand>
</feature>
<evidence type="ECO:0000256" key="2">
    <source>
        <dbReference type="ARBA" id="ARBA00022741"/>
    </source>
</evidence>
<feature type="region of interest" description="Disordered" evidence="12">
    <location>
        <begin position="342"/>
        <end position="384"/>
    </location>
</feature>
<feature type="compositionally biased region" description="Basic and acidic residues" evidence="12">
    <location>
        <begin position="530"/>
        <end position="549"/>
    </location>
</feature>
<dbReference type="InterPro" id="IPR027417">
    <property type="entry name" value="P-loop_NTPase"/>
</dbReference>
<dbReference type="KEGG" id="hlt:I7X12_16875"/>
<dbReference type="EMBL" id="CP065856">
    <property type="protein sequence ID" value="QPV62395.1"/>
    <property type="molecule type" value="Genomic_DNA"/>
</dbReference>
<dbReference type="NCBIfam" id="NF002572">
    <property type="entry name" value="PRK02224.1"/>
    <property type="match status" value="1"/>
</dbReference>
<keyword evidence="5 10" id="KW-0862">Zinc</keyword>
<evidence type="ECO:0000256" key="3">
    <source>
        <dbReference type="ARBA" id="ARBA00022763"/>
    </source>
</evidence>
<feature type="region of interest" description="Disordered" evidence="12">
    <location>
        <begin position="530"/>
        <end position="584"/>
    </location>
</feature>
<evidence type="ECO:0000256" key="1">
    <source>
        <dbReference type="ARBA" id="ARBA00022723"/>
    </source>
</evidence>
<dbReference type="GO" id="GO:0008270">
    <property type="term" value="F:zinc ion binding"/>
    <property type="evidence" value="ECO:0007669"/>
    <property type="project" value="UniProtKB-UniRule"/>
</dbReference>
<dbReference type="SUPFAM" id="SSF90257">
    <property type="entry name" value="Myosin rod fragments"/>
    <property type="match status" value="1"/>
</dbReference>
<feature type="region of interest" description="Disordered" evidence="12">
    <location>
        <begin position="873"/>
        <end position="899"/>
    </location>
</feature>
<sequence length="899" mass="102635">MRFERVRLSNFKCYDDADVRLDRGVTVIHGLNGSGKSSLLEACFFALYGSKALDNTLDEVVTIGADDAEVELWFTHDGDSYHVGRRVRATGEQAQTAKCVLEGPDVTIEGARDVRAHVEELLRMDAEAFVNCAYVRQGEVNKLINATPGERQDMLDSLLQLGKLEEYRERASDARVGVDRVRRDKRGSLSQLDDQIEDKEDENLHARLNDHRTELEEVTAEIDRFEGQREKAVETRDRAAEILDSYEEKHAELDDVESDIEELREAISETERDREQLAEQVSDHRETREDHRAELGDLLPETELEGSADDPPEPATVESLLEDLAERDDELQETLQDVTAAVSEHSTKAENFREAAADLESQAESKREQAADLESDVAETRESLADRREKIEDLAERIESLESEFDDAPVDFGEAESFRAEVAEELNEVRERVASLEADAKNQREGIAEAEALLEEGKCPECGQDVDGSPHVESIDDDRERLADLEADLEDARERRDDHEDRIEEAERLVEVESEIRECRTNRSNVEQLVDQREATLEEKTEQAERLREEADDLDSEAAEKREAAEEQADAAQESRDRVGEINGERGRIRERRERLERVDELLEAIADATDAVERLRDRREQLAETNDERRERLAEKRDRRSDLQAEFDDERVEEAREQRDNAADYVEKADAKLESLRERRDELQSAIGGVEAEIEELESLRERREDLAERVERLDSLYDEAERLQRMYGDLRAELRQRNVESLEAMLNEIFDLVYQNDSYARIELSGEYELTVYQKDGEPLDPEQLSGGERALFNLSLRCAIYRLLAEGIEGAAPMPPLILDEPTVFLDSGHVSQLVELVEAMREYGVEQILVVSHDDELVGAADDLVRVEKDSTTNRSSVRRERPEDRLAEAVEADD</sequence>
<dbReference type="InterPro" id="IPR003959">
    <property type="entry name" value="ATPase_AAA_core"/>
</dbReference>
<dbReference type="Gene3D" id="1.10.287.510">
    <property type="entry name" value="Helix hairpin bin"/>
    <property type="match status" value="1"/>
</dbReference>
<feature type="compositionally biased region" description="Acidic residues" evidence="12">
    <location>
        <begin position="300"/>
        <end position="312"/>
    </location>
</feature>
<evidence type="ECO:0000256" key="9">
    <source>
        <dbReference type="ARBA" id="ARBA00049666"/>
    </source>
</evidence>